<name>A0A0U1L5D9_9FIRM</name>
<dbReference type="InterPro" id="IPR010985">
    <property type="entry name" value="Ribbon_hlx_hlx"/>
</dbReference>
<evidence type="ECO:0000313" key="1">
    <source>
        <dbReference type="EMBL" id="CQR74124.1"/>
    </source>
</evidence>
<dbReference type="GO" id="GO:0006355">
    <property type="term" value="P:regulation of DNA-templated transcription"/>
    <property type="evidence" value="ECO:0007669"/>
    <property type="project" value="InterPro"/>
</dbReference>
<proteinExistence type="predicted"/>
<dbReference type="AlphaFoldDB" id="A0A0U1L5D9"/>
<dbReference type="Proteomes" id="UP000049855">
    <property type="component" value="Unassembled WGS sequence"/>
</dbReference>
<dbReference type="EMBL" id="CTRP01000014">
    <property type="protein sequence ID" value="CQR74124.1"/>
    <property type="molecule type" value="Genomic_DNA"/>
</dbReference>
<gene>
    <name evidence="1" type="ORF">SpAn4DRAFT_0586</name>
</gene>
<protein>
    <submittedName>
        <fullName evidence="1">Uncharacterized protein</fullName>
    </submittedName>
</protein>
<dbReference type="SUPFAM" id="SSF47598">
    <property type="entry name" value="Ribbon-helix-helix"/>
    <property type="match status" value="1"/>
</dbReference>
<accession>A0A0U1L5D9</accession>
<organism evidence="1 2">
    <name type="scientific">Sporomusa ovata</name>
    <dbReference type="NCBI Taxonomy" id="2378"/>
    <lineage>
        <taxon>Bacteria</taxon>
        <taxon>Bacillati</taxon>
        <taxon>Bacillota</taxon>
        <taxon>Negativicutes</taxon>
        <taxon>Selenomonadales</taxon>
        <taxon>Sporomusaceae</taxon>
        <taxon>Sporomusa</taxon>
    </lineage>
</organism>
<sequence length="58" mass="6295">MNSLKPKKEMVSVRIPEDMNGKLEQHVSGLGVSKNAFILMLIAQALGSDQQSTLPRTG</sequence>
<keyword evidence="2" id="KW-1185">Reference proteome</keyword>
<reference evidence="2" key="1">
    <citation type="submission" date="2015-03" db="EMBL/GenBank/DDBJ databases">
        <authorList>
            <person name="Nijsse Bart"/>
        </authorList>
    </citation>
    <scope>NUCLEOTIDE SEQUENCE [LARGE SCALE GENOMIC DNA]</scope>
</reference>
<dbReference type="RefSeq" id="WP_156023802.1">
    <property type="nucleotide sequence ID" value="NZ_CTRP01000014.1"/>
</dbReference>
<evidence type="ECO:0000313" key="2">
    <source>
        <dbReference type="Proteomes" id="UP000049855"/>
    </source>
</evidence>